<proteinExistence type="predicted"/>
<evidence type="ECO:0000313" key="4">
    <source>
        <dbReference type="RefSeq" id="XP_026539580.1"/>
    </source>
</evidence>
<keyword evidence="1" id="KW-0472">Membrane</keyword>
<dbReference type="Gene3D" id="2.60.40.10">
    <property type="entry name" value="Immunoglobulins"/>
    <property type="match status" value="1"/>
</dbReference>
<name>A0A6J1VA71_9SAUR</name>
<dbReference type="Pfam" id="PF07654">
    <property type="entry name" value="C1-set"/>
    <property type="match status" value="1"/>
</dbReference>
<dbReference type="InterPro" id="IPR036179">
    <property type="entry name" value="Ig-like_dom_sf"/>
</dbReference>
<feature type="transmembrane region" description="Helical" evidence="1">
    <location>
        <begin position="233"/>
        <end position="255"/>
    </location>
</feature>
<dbReference type="KEGG" id="nss:113422674"/>
<accession>A0A6J1VA71</accession>
<keyword evidence="1" id="KW-1133">Transmembrane helix</keyword>
<evidence type="ECO:0000256" key="1">
    <source>
        <dbReference type="SAM" id="Phobius"/>
    </source>
</evidence>
<sequence>MPNIQSPSGVGGGSMNERCGCNLDARGCAQKVNGSFCCALSVCVQYGARCRLVWTWEAPRAKGNGKAGLQRLGRSRGDFAKAPGKIAALCEQAYFATTGTQLLVTDPKCNDQPQPSVVLLSPLCHKKRITLVCLAQGFHYEWPLDVIWERDGQNISRLSSATEPIKKEGECNFATASRMSVLAEEWQKGHSYSCHVNQTGQVVSDSVKGSPDHKTESTSGISEVQLSLYAGQFIFLLLGAKSLAYSVILGIYKFYKKKGL</sequence>
<dbReference type="Proteomes" id="UP000504612">
    <property type="component" value="Unplaced"/>
</dbReference>
<dbReference type="GeneID" id="113422674"/>
<keyword evidence="1" id="KW-0812">Transmembrane</keyword>
<organism evidence="3 4">
    <name type="scientific">Notechis scutatus</name>
    <name type="common">mainland tiger snake</name>
    <dbReference type="NCBI Taxonomy" id="8663"/>
    <lineage>
        <taxon>Eukaryota</taxon>
        <taxon>Metazoa</taxon>
        <taxon>Chordata</taxon>
        <taxon>Craniata</taxon>
        <taxon>Vertebrata</taxon>
        <taxon>Euteleostomi</taxon>
        <taxon>Lepidosauria</taxon>
        <taxon>Squamata</taxon>
        <taxon>Bifurcata</taxon>
        <taxon>Unidentata</taxon>
        <taxon>Episquamata</taxon>
        <taxon>Toxicofera</taxon>
        <taxon>Serpentes</taxon>
        <taxon>Colubroidea</taxon>
        <taxon>Elapidae</taxon>
        <taxon>Hydrophiinae</taxon>
        <taxon>Notechis</taxon>
    </lineage>
</organism>
<dbReference type="InterPro" id="IPR007110">
    <property type="entry name" value="Ig-like_dom"/>
</dbReference>
<dbReference type="SUPFAM" id="SSF48726">
    <property type="entry name" value="Immunoglobulin"/>
    <property type="match status" value="1"/>
</dbReference>
<dbReference type="PROSITE" id="PS50835">
    <property type="entry name" value="IG_LIKE"/>
    <property type="match status" value="1"/>
</dbReference>
<feature type="domain" description="Ig-like" evidence="2">
    <location>
        <begin position="115"/>
        <end position="204"/>
    </location>
</feature>
<evidence type="ECO:0000259" key="2">
    <source>
        <dbReference type="PROSITE" id="PS50835"/>
    </source>
</evidence>
<keyword evidence="3" id="KW-1185">Reference proteome</keyword>
<protein>
    <submittedName>
        <fullName evidence="4">Uncharacterized protein LOC113422674</fullName>
    </submittedName>
</protein>
<dbReference type="InterPro" id="IPR013783">
    <property type="entry name" value="Ig-like_fold"/>
</dbReference>
<reference evidence="4" key="1">
    <citation type="submission" date="2025-08" db="UniProtKB">
        <authorList>
            <consortium name="RefSeq"/>
        </authorList>
    </citation>
    <scope>IDENTIFICATION</scope>
</reference>
<dbReference type="InterPro" id="IPR003597">
    <property type="entry name" value="Ig_C1-set"/>
</dbReference>
<dbReference type="SMART" id="SM00407">
    <property type="entry name" value="IGc1"/>
    <property type="match status" value="1"/>
</dbReference>
<gene>
    <name evidence="4" type="primary">LOC113422674</name>
</gene>
<evidence type="ECO:0000313" key="3">
    <source>
        <dbReference type="Proteomes" id="UP000504612"/>
    </source>
</evidence>
<dbReference type="AlphaFoldDB" id="A0A6J1VA71"/>
<dbReference type="RefSeq" id="XP_026539580.1">
    <property type="nucleotide sequence ID" value="XM_026683795.1"/>
</dbReference>